<name>A0AA35T4R8_GEOBA</name>
<dbReference type="CDD" id="cd01201">
    <property type="entry name" value="PH_BEACH"/>
    <property type="match status" value="1"/>
</dbReference>
<protein>
    <submittedName>
        <fullName evidence="5">Neurobeachin-like protein 1</fullName>
    </submittedName>
</protein>
<feature type="domain" description="BEACH" evidence="3">
    <location>
        <begin position="192"/>
        <end position="481"/>
    </location>
</feature>
<dbReference type="EMBL" id="CASHTH010003175">
    <property type="protein sequence ID" value="CAI8041234.1"/>
    <property type="molecule type" value="Genomic_DNA"/>
</dbReference>
<dbReference type="SUPFAM" id="SSF50978">
    <property type="entry name" value="WD40 repeat-like"/>
    <property type="match status" value="1"/>
</dbReference>
<dbReference type="Gene3D" id="2.130.10.10">
    <property type="entry name" value="YVTN repeat-like/Quinoprotein amine dehydrogenase"/>
    <property type="match status" value="1"/>
</dbReference>
<feature type="domain" description="BEACH-type PH" evidence="4">
    <location>
        <begin position="80"/>
        <end position="179"/>
    </location>
</feature>
<dbReference type="PROSITE" id="PS51783">
    <property type="entry name" value="PH_BEACH"/>
    <property type="match status" value="1"/>
</dbReference>
<dbReference type="InterPro" id="IPR050865">
    <property type="entry name" value="BEACH_Domain"/>
</dbReference>
<dbReference type="GO" id="GO:0019901">
    <property type="term" value="F:protein kinase binding"/>
    <property type="evidence" value="ECO:0007669"/>
    <property type="project" value="TreeGrafter"/>
</dbReference>
<dbReference type="CDD" id="cd06071">
    <property type="entry name" value="Beach"/>
    <property type="match status" value="1"/>
</dbReference>
<dbReference type="InterPro" id="IPR036372">
    <property type="entry name" value="BEACH_dom_sf"/>
</dbReference>
<evidence type="ECO:0000259" key="4">
    <source>
        <dbReference type="PROSITE" id="PS51783"/>
    </source>
</evidence>
<dbReference type="FunFam" id="1.10.1540.10:FF:000001">
    <property type="entry name" value="neurobeachin isoform X1"/>
    <property type="match status" value="1"/>
</dbReference>
<dbReference type="InterPro" id="IPR011993">
    <property type="entry name" value="PH-like_dom_sf"/>
</dbReference>
<evidence type="ECO:0000313" key="5">
    <source>
        <dbReference type="EMBL" id="CAI8041234.1"/>
    </source>
</evidence>
<dbReference type="SUPFAM" id="SSF81837">
    <property type="entry name" value="BEACH domain"/>
    <property type="match status" value="1"/>
</dbReference>
<dbReference type="Pfam" id="PF02138">
    <property type="entry name" value="Beach"/>
    <property type="match status" value="1"/>
</dbReference>
<dbReference type="Gene3D" id="2.30.29.30">
    <property type="entry name" value="Pleckstrin-homology domain (PH domain)/Phosphotyrosine-binding domain (PTB)"/>
    <property type="match status" value="1"/>
</dbReference>
<dbReference type="SMART" id="SM01026">
    <property type="entry name" value="Beach"/>
    <property type="match status" value="1"/>
</dbReference>
<gene>
    <name evidence="5" type="ORF">GBAR_LOCUS22935</name>
</gene>
<dbReference type="GO" id="GO:0005829">
    <property type="term" value="C:cytosol"/>
    <property type="evidence" value="ECO:0007669"/>
    <property type="project" value="TreeGrafter"/>
</dbReference>
<keyword evidence="6" id="KW-1185">Reference proteome</keyword>
<dbReference type="GO" id="GO:0008104">
    <property type="term" value="P:intracellular protein localization"/>
    <property type="evidence" value="ECO:0007669"/>
    <property type="project" value="TreeGrafter"/>
</dbReference>
<dbReference type="PANTHER" id="PTHR13743:SF112">
    <property type="entry name" value="BEACH DOMAIN-CONTAINING PROTEIN"/>
    <property type="match status" value="1"/>
</dbReference>
<dbReference type="PANTHER" id="PTHR13743">
    <property type="entry name" value="BEIGE/BEACH-RELATED"/>
    <property type="match status" value="1"/>
</dbReference>
<comment type="caution">
    <text evidence="5">The sequence shown here is derived from an EMBL/GenBank/DDBJ whole genome shotgun (WGS) entry which is preliminary data.</text>
</comment>
<dbReference type="SUPFAM" id="SSF50729">
    <property type="entry name" value="PH domain-like"/>
    <property type="match status" value="1"/>
</dbReference>
<dbReference type="InterPro" id="IPR036322">
    <property type="entry name" value="WD40_repeat_dom_sf"/>
</dbReference>
<dbReference type="InterPro" id="IPR023362">
    <property type="entry name" value="PH-BEACH_dom"/>
</dbReference>
<dbReference type="AlphaFoldDB" id="A0AA35T4R8"/>
<dbReference type="PROSITE" id="PS50197">
    <property type="entry name" value="BEACH"/>
    <property type="match status" value="1"/>
</dbReference>
<keyword evidence="1" id="KW-0853">WD repeat</keyword>
<dbReference type="InterPro" id="IPR000409">
    <property type="entry name" value="BEACH_dom"/>
</dbReference>
<dbReference type="GO" id="GO:0016020">
    <property type="term" value="C:membrane"/>
    <property type="evidence" value="ECO:0007669"/>
    <property type="project" value="TreeGrafter"/>
</dbReference>
<evidence type="ECO:0000313" key="6">
    <source>
        <dbReference type="Proteomes" id="UP001174909"/>
    </source>
</evidence>
<keyword evidence="2" id="KW-0677">Repeat</keyword>
<dbReference type="Gene3D" id="1.10.1540.10">
    <property type="entry name" value="BEACH domain"/>
    <property type="match status" value="1"/>
</dbReference>
<organism evidence="5 6">
    <name type="scientific">Geodia barretti</name>
    <name type="common">Barrett's horny sponge</name>
    <dbReference type="NCBI Taxonomy" id="519541"/>
    <lineage>
        <taxon>Eukaryota</taxon>
        <taxon>Metazoa</taxon>
        <taxon>Porifera</taxon>
        <taxon>Demospongiae</taxon>
        <taxon>Heteroscleromorpha</taxon>
        <taxon>Tetractinellida</taxon>
        <taxon>Astrophorina</taxon>
        <taxon>Geodiidae</taxon>
        <taxon>Geodia</taxon>
    </lineage>
</organism>
<proteinExistence type="predicted"/>
<dbReference type="Pfam" id="PF14844">
    <property type="entry name" value="PH_BEACH"/>
    <property type="match status" value="1"/>
</dbReference>
<dbReference type="InterPro" id="IPR015943">
    <property type="entry name" value="WD40/YVTN_repeat-like_dom_sf"/>
</dbReference>
<evidence type="ECO:0000256" key="2">
    <source>
        <dbReference type="ARBA" id="ARBA00022737"/>
    </source>
</evidence>
<accession>A0AA35T4R8</accession>
<sequence length="665" mass="76166">MRLKLSRDYTAGRHRDASRLRDLGSVPDLQLVSEPDTALLSLIKVSSRSQTLDEEEVLEQLAGVEGGAPGIITPETAPQQGVEVVVRREMCDLVQFMDRVPGQLEITTHHLFFLASERRDGHSWVTGNFKVRLDQLREIHSRRFNMQRTAIEIFLTDQTNYFINFSSSKVVTKVYNSIASLRTPNLTRVGIRKPARLLQSSGLTQRWVKREISNFDYLMHLNNIAGRTYNDLNQYPVFPWVLVDFESEELDLTDPGVFRDFTKPVGSQNPVIEQTVRERYKEFDDPTMGKFHFGSHYSNAAGVLHYLIRLEPFTSLHIDLQSGRFDHADRQFFSIASSWSTIYNTGTDVKELIPEFFYLPDFLKNINDYDLGKLQSGDRLGDVILPKWAATPEDFIATHRGALECDYVSSQLHHWIDLVFGYKQTGPEAEKATNVFNYYSYEDNVNLEKIEDEGERRQIESIINNFGQTPTQLFTEPHPQRMTSLEAWRSVVRGYGKKSSCNLLEHLDNVKTHCVDVSGEEDPVVFVGTPTIQTRALIASGNPEQLVTVTISGRLNIHGWLPFSSTKSRPFTFQFDSNAHFDRSRWQTVAGPFSQDLPVSHNLFILSPNNKLLVTCGHWDNSFRVFSIERSKLLARIEHHEDWCCALALDRPRWGLDETISLRIT</sequence>
<dbReference type="Proteomes" id="UP001174909">
    <property type="component" value="Unassembled WGS sequence"/>
</dbReference>
<evidence type="ECO:0000259" key="3">
    <source>
        <dbReference type="PROSITE" id="PS50197"/>
    </source>
</evidence>
<reference evidence="5" key="1">
    <citation type="submission" date="2023-03" db="EMBL/GenBank/DDBJ databases">
        <authorList>
            <person name="Steffen K."/>
            <person name="Cardenas P."/>
        </authorList>
    </citation>
    <scope>NUCLEOTIDE SEQUENCE</scope>
</reference>
<evidence type="ECO:0000256" key="1">
    <source>
        <dbReference type="ARBA" id="ARBA00022574"/>
    </source>
</evidence>